<name>A0A430B3Z0_9ENTE</name>
<dbReference type="EMBL" id="NGKA01000002">
    <property type="protein sequence ID" value="RSU15050.1"/>
    <property type="molecule type" value="Genomic_DNA"/>
</dbReference>
<proteinExistence type="predicted"/>
<comment type="caution">
    <text evidence="1">The sequence shown here is derived from an EMBL/GenBank/DDBJ whole genome shotgun (WGS) entry which is preliminary data.</text>
</comment>
<accession>A0A430B3Z0</accession>
<keyword evidence="2" id="KW-1185">Reference proteome</keyword>
<sequence length="61" mass="7222">MDGTNRTVILYMMTGVKARRNHRFAPKKGEIEVMTIKKIAERKLNIFLLQNYLTFFQSMVK</sequence>
<gene>
    <name evidence="1" type="ORF">CBF29_01545</name>
</gene>
<organism evidence="1 2">
    <name type="scientific">Vagococcus elongatus</name>
    <dbReference type="NCBI Taxonomy" id="180344"/>
    <lineage>
        <taxon>Bacteria</taxon>
        <taxon>Bacillati</taxon>
        <taxon>Bacillota</taxon>
        <taxon>Bacilli</taxon>
        <taxon>Lactobacillales</taxon>
        <taxon>Enterococcaceae</taxon>
        <taxon>Vagococcus</taxon>
    </lineage>
</organism>
<reference evidence="1 2" key="1">
    <citation type="submission" date="2017-05" db="EMBL/GenBank/DDBJ databases">
        <title>Vagococcus spp. assemblies.</title>
        <authorList>
            <person name="Gulvik C.A."/>
        </authorList>
    </citation>
    <scope>NUCLEOTIDE SEQUENCE [LARGE SCALE GENOMIC DNA]</scope>
    <source>
        <strain evidence="1 2">CCUG 51432</strain>
    </source>
</reference>
<protein>
    <submittedName>
        <fullName evidence="1">Uncharacterized protein</fullName>
    </submittedName>
</protein>
<dbReference type="Proteomes" id="UP000287605">
    <property type="component" value="Unassembled WGS sequence"/>
</dbReference>
<dbReference type="AlphaFoldDB" id="A0A430B3Z0"/>
<evidence type="ECO:0000313" key="1">
    <source>
        <dbReference type="EMBL" id="RSU15050.1"/>
    </source>
</evidence>
<evidence type="ECO:0000313" key="2">
    <source>
        <dbReference type="Proteomes" id="UP000287605"/>
    </source>
</evidence>